<dbReference type="FunFam" id="2.160.20.10:FF:000004">
    <property type="entry name" value="Pectin lyase-like superfamily protein"/>
    <property type="match status" value="1"/>
</dbReference>
<dbReference type="PROSITE" id="PS00502">
    <property type="entry name" value="POLYGALACTURONASE"/>
    <property type="match status" value="1"/>
</dbReference>
<dbReference type="GO" id="GO:0005975">
    <property type="term" value="P:carbohydrate metabolic process"/>
    <property type="evidence" value="ECO:0007669"/>
    <property type="project" value="InterPro"/>
</dbReference>
<evidence type="ECO:0000256" key="2">
    <source>
        <dbReference type="ARBA" id="ARBA00008834"/>
    </source>
</evidence>
<gene>
    <name evidence="12" type="primary">LOC111017549</name>
</gene>
<dbReference type="Proteomes" id="UP000504603">
    <property type="component" value="Unplaced"/>
</dbReference>
<evidence type="ECO:0000256" key="8">
    <source>
        <dbReference type="PROSITE-ProRule" id="PRU10052"/>
    </source>
</evidence>
<dbReference type="SMART" id="SM00710">
    <property type="entry name" value="PbH1"/>
    <property type="match status" value="5"/>
</dbReference>
<dbReference type="GO" id="GO:0071555">
    <property type="term" value="P:cell wall organization"/>
    <property type="evidence" value="ECO:0007669"/>
    <property type="project" value="UniProtKB-KW"/>
</dbReference>
<dbReference type="KEGG" id="mcha:111017549"/>
<feature type="chain" id="PRO_5026880753" evidence="10">
    <location>
        <begin position="25"/>
        <end position="402"/>
    </location>
</feature>
<evidence type="ECO:0000256" key="10">
    <source>
        <dbReference type="SAM" id="SignalP"/>
    </source>
</evidence>
<name>A0A6J1D4L9_MOMCH</name>
<evidence type="ECO:0000256" key="7">
    <source>
        <dbReference type="ARBA" id="ARBA00023316"/>
    </source>
</evidence>
<protein>
    <submittedName>
        <fullName evidence="12">Polygalacturonase-like</fullName>
    </submittedName>
</protein>
<evidence type="ECO:0000256" key="6">
    <source>
        <dbReference type="ARBA" id="ARBA00023295"/>
    </source>
</evidence>
<evidence type="ECO:0000256" key="1">
    <source>
        <dbReference type="ARBA" id="ARBA00004191"/>
    </source>
</evidence>
<comment type="subcellular location">
    <subcellularLocation>
        <location evidence="1">Secreted</location>
        <location evidence="1">Cell wall</location>
    </subcellularLocation>
</comment>
<dbReference type="GO" id="GO:0004650">
    <property type="term" value="F:polygalacturonase activity"/>
    <property type="evidence" value="ECO:0007669"/>
    <property type="project" value="InterPro"/>
</dbReference>
<dbReference type="OrthoDB" id="187139at2759"/>
<feature type="active site" evidence="8">
    <location>
        <position position="243"/>
    </location>
</feature>
<evidence type="ECO:0000256" key="5">
    <source>
        <dbReference type="ARBA" id="ARBA00022801"/>
    </source>
</evidence>
<keyword evidence="5 9" id="KW-0378">Hydrolase</keyword>
<evidence type="ECO:0000313" key="12">
    <source>
        <dbReference type="RefSeq" id="XP_022149030.1"/>
    </source>
</evidence>
<comment type="similarity">
    <text evidence="2 9">Belongs to the glycosyl hydrolase 28 family.</text>
</comment>
<reference evidence="12" key="1">
    <citation type="submission" date="2025-08" db="UniProtKB">
        <authorList>
            <consortium name="RefSeq"/>
        </authorList>
    </citation>
    <scope>IDENTIFICATION</scope>
    <source>
        <strain evidence="12">OHB3-1</strain>
    </source>
</reference>
<dbReference type="Gene3D" id="2.160.20.10">
    <property type="entry name" value="Single-stranded right-handed beta-helix, Pectin lyase-like"/>
    <property type="match status" value="1"/>
</dbReference>
<dbReference type="InterPro" id="IPR000743">
    <property type="entry name" value="Glyco_hydro_28"/>
</dbReference>
<keyword evidence="10" id="KW-0732">Signal</keyword>
<dbReference type="RefSeq" id="XP_022149030.1">
    <property type="nucleotide sequence ID" value="XM_022293338.1"/>
</dbReference>
<dbReference type="InterPro" id="IPR011050">
    <property type="entry name" value="Pectin_lyase_fold/virulence"/>
</dbReference>
<dbReference type="PANTHER" id="PTHR31375">
    <property type="match status" value="1"/>
</dbReference>
<keyword evidence="3" id="KW-0134">Cell wall</keyword>
<keyword evidence="7" id="KW-0961">Cell wall biogenesis/degradation</keyword>
<dbReference type="Pfam" id="PF00295">
    <property type="entry name" value="Glyco_hydro_28"/>
    <property type="match status" value="1"/>
</dbReference>
<organism evidence="11 12">
    <name type="scientific">Momordica charantia</name>
    <name type="common">Bitter gourd</name>
    <name type="synonym">Balsam pear</name>
    <dbReference type="NCBI Taxonomy" id="3673"/>
    <lineage>
        <taxon>Eukaryota</taxon>
        <taxon>Viridiplantae</taxon>
        <taxon>Streptophyta</taxon>
        <taxon>Embryophyta</taxon>
        <taxon>Tracheophyta</taxon>
        <taxon>Spermatophyta</taxon>
        <taxon>Magnoliopsida</taxon>
        <taxon>eudicotyledons</taxon>
        <taxon>Gunneridae</taxon>
        <taxon>Pentapetalae</taxon>
        <taxon>rosids</taxon>
        <taxon>fabids</taxon>
        <taxon>Cucurbitales</taxon>
        <taxon>Cucurbitaceae</taxon>
        <taxon>Momordiceae</taxon>
        <taxon>Momordica</taxon>
    </lineage>
</organism>
<dbReference type="SUPFAM" id="SSF51126">
    <property type="entry name" value="Pectin lyase-like"/>
    <property type="match status" value="1"/>
</dbReference>
<feature type="signal peptide" evidence="10">
    <location>
        <begin position="1"/>
        <end position="24"/>
    </location>
</feature>
<dbReference type="GeneID" id="111017549"/>
<keyword evidence="6 9" id="KW-0326">Glycosidase</keyword>
<sequence>MALLGCSQLVRLSLLLLLLDLALGHPGLTFNIVSLGAKADGRTDASFALQTAWGHACGSPVPATIYVPNGTFYVQSGTFSGPCKNNAITVRIDGTLVASSDIEVLANTPSWMAFRHLNGLSIYGGVLDGQGKGLWACKKSRSGCPVGATTLEVSDTQNVMISGLSSLNSQMFHIVVRGCENVKIQGAKVLAPGDSPNTDGIHVQQSSNVAILSSTIGTGDDCISIGPGTSHLWMEKIACGPGHGISIGSLGKGAVEAGVENVTVKTASFTGTMNGVRIKSWGRPSSGFARNVHFEHIVFDNVENPVIVDQNYCPGGHGCPGQASGVKISDVTYQDIHGTSATEVALKFDCSPSNPCTGFILEDIRVTYKDKIAEAICNNAIGTASGLVQPSMYGQPRDALSH</sequence>
<evidence type="ECO:0000256" key="3">
    <source>
        <dbReference type="ARBA" id="ARBA00022512"/>
    </source>
</evidence>
<evidence type="ECO:0000313" key="11">
    <source>
        <dbReference type="Proteomes" id="UP000504603"/>
    </source>
</evidence>
<evidence type="ECO:0000256" key="9">
    <source>
        <dbReference type="RuleBase" id="RU361169"/>
    </source>
</evidence>
<keyword evidence="11" id="KW-1185">Reference proteome</keyword>
<evidence type="ECO:0000256" key="4">
    <source>
        <dbReference type="ARBA" id="ARBA00022525"/>
    </source>
</evidence>
<dbReference type="AlphaFoldDB" id="A0A6J1D4L9"/>
<accession>A0A6J1D4L9</accession>
<dbReference type="InterPro" id="IPR012334">
    <property type="entry name" value="Pectin_lyas_fold"/>
</dbReference>
<proteinExistence type="inferred from homology"/>
<dbReference type="InterPro" id="IPR006626">
    <property type="entry name" value="PbH1"/>
</dbReference>
<keyword evidence="4" id="KW-0964">Secreted</keyword>